<evidence type="ECO:0000256" key="2">
    <source>
        <dbReference type="ARBA" id="ARBA00002315"/>
    </source>
</evidence>
<comment type="similarity">
    <text evidence="4">Belongs to the BPG-independent phosphoglycerate mutase family. A-PGAM subfamily.</text>
</comment>
<evidence type="ECO:0000256" key="3">
    <source>
        <dbReference type="ARBA" id="ARBA00004921"/>
    </source>
</evidence>
<dbReference type="PANTHER" id="PTHR31209:SF4">
    <property type="entry name" value="2,3-BISPHOSPHOGLYCERATE-INDEPENDENT PHOSPHOGLYCERATE MUTASE"/>
    <property type="match status" value="1"/>
</dbReference>
<gene>
    <name evidence="7" type="ORF">MNBD_NITROSPINAE05-1314</name>
</gene>
<dbReference type="PANTHER" id="PTHR31209">
    <property type="entry name" value="COFACTOR-INDEPENDENT PHOSPHOGLYCERATE MUTASE"/>
    <property type="match status" value="1"/>
</dbReference>
<dbReference type="PIRSF" id="PIRSF006392">
    <property type="entry name" value="IPGAM_arch"/>
    <property type="match status" value="1"/>
</dbReference>
<accession>A0A3B1CTE2</accession>
<reference evidence="7" key="1">
    <citation type="submission" date="2018-06" db="EMBL/GenBank/DDBJ databases">
        <authorList>
            <person name="Zhirakovskaya E."/>
        </authorList>
    </citation>
    <scope>NUCLEOTIDE SEQUENCE</scope>
</reference>
<dbReference type="Pfam" id="PF01676">
    <property type="entry name" value="Metalloenzyme"/>
    <property type="match status" value="1"/>
</dbReference>
<keyword evidence="7" id="KW-0418">Kinase</keyword>
<dbReference type="GO" id="GO:0046872">
    <property type="term" value="F:metal ion binding"/>
    <property type="evidence" value="ECO:0007669"/>
    <property type="project" value="InterPro"/>
</dbReference>
<dbReference type="InterPro" id="IPR006124">
    <property type="entry name" value="Metalloenzyme"/>
</dbReference>
<keyword evidence="7" id="KW-0808">Transferase</keyword>
<organism evidence="7">
    <name type="scientific">hydrothermal vent metagenome</name>
    <dbReference type="NCBI Taxonomy" id="652676"/>
    <lineage>
        <taxon>unclassified sequences</taxon>
        <taxon>metagenomes</taxon>
        <taxon>ecological metagenomes</taxon>
    </lineage>
</organism>
<protein>
    <submittedName>
        <fullName evidence="7">Predicted functional analog of homoserine kinase</fullName>
        <ecNumber evidence="7">2.7.1.-</ecNumber>
    </submittedName>
</protein>
<name>A0A3B1CTE2_9ZZZZ</name>
<dbReference type="GO" id="GO:0016301">
    <property type="term" value="F:kinase activity"/>
    <property type="evidence" value="ECO:0007669"/>
    <property type="project" value="UniProtKB-KW"/>
</dbReference>
<evidence type="ECO:0000313" key="7">
    <source>
        <dbReference type="EMBL" id="VAX31652.1"/>
    </source>
</evidence>
<dbReference type="EMBL" id="UOGG01000167">
    <property type="protein sequence ID" value="VAX31652.1"/>
    <property type="molecule type" value="Genomic_DNA"/>
</dbReference>
<comment type="function">
    <text evidence="2">Catalyzes the interconversion of 2-phosphoglycerate and 3-phosphoglycerate.</text>
</comment>
<comment type="pathway">
    <text evidence="3">Carbohydrate degradation.</text>
</comment>
<dbReference type="Pfam" id="PF10143">
    <property type="entry name" value="PhosphMutase"/>
    <property type="match status" value="1"/>
</dbReference>
<evidence type="ECO:0000259" key="6">
    <source>
        <dbReference type="Pfam" id="PF01676"/>
    </source>
</evidence>
<dbReference type="SUPFAM" id="SSF53649">
    <property type="entry name" value="Alkaline phosphatase-like"/>
    <property type="match status" value="1"/>
</dbReference>
<dbReference type="Gene3D" id="3.40.720.10">
    <property type="entry name" value="Alkaline Phosphatase, subunit A"/>
    <property type="match status" value="2"/>
</dbReference>
<dbReference type="NCBIfam" id="TIGR00306">
    <property type="entry name" value="apgM"/>
    <property type="match status" value="1"/>
</dbReference>
<sequence length="376" mass="41194">MKYLIVIASGLTDKPIAEKDNQTPLQIADTPNLDRLAQSGKTGHVQTIPENFDVGCDVSLLSLLGFDPETHHSGTANFDALALDVQLKEGEIPLCCSFVQLQSSHNDMVMKDFTSDNITCQDSRLLLDALEEQIGSDSIRFHAGRGHHNLMVVKSAPFKGTLTPPQELIGEGIRQFMPQGDEFKELVFIMNQAQIILHNHPYNQKRQKEGQDSVNSVWLWGHGPRKALPAFASTFGKSSALITTSLVFKGMGKSAGMTVAGMNAQNGDNSYQGRVEAAFHELDTHDVVYLHFGELEDISLKGNLDDKVLGIEDFDSDVAGPLLQALGDRDDVTLLLTVNHVSSAALMKYTKDNVPFLVYPRAEGDGKSAEVFDEKI</sequence>
<feature type="domain" description="Metalloenzyme" evidence="6">
    <location>
        <begin position="1"/>
        <end position="361"/>
    </location>
</feature>
<evidence type="ECO:0000256" key="5">
    <source>
        <dbReference type="ARBA" id="ARBA00023152"/>
    </source>
</evidence>
<dbReference type="EC" id="2.7.1.-" evidence="7"/>
<keyword evidence="5" id="KW-0324">Glycolysis</keyword>
<feature type="non-terminal residue" evidence="7">
    <location>
        <position position="376"/>
    </location>
</feature>
<proteinExistence type="inferred from homology"/>
<comment type="catalytic activity">
    <reaction evidence="1">
        <text>(2R)-2-phosphoglycerate = (2R)-3-phosphoglycerate</text>
        <dbReference type="Rhea" id="RHEA:15901"/>
        <dbReference type="ChEBI" id="CHEBI:58272"/>
        <dbReference type="ChEBI" id="CHEBI:58289"/>
        <dbReference type="EC" id="5.4.2.12"/>
    </reaction>
</comment>
<dbReference type="AlphaFoldDB" id="A0A3B1CTE2"/>
<dbReference type="InterPro" id="IPR017850">
    <property type="entry name" value="Alkaline_phosphatase_core_sf"/>
</dbReference>
<dbReference type="InterPro" id="IPR004456">
    <property type="entry name" value="Pglycerate_mutase_ApgM"/>
</dbReference>
<evidence type="ECO:0000256" key="1">
    <source>
        <dbReference type="ARBA" id="ARBA00000370"/>
    </source>
</evidence>
<dbReference type="GO" id="GO:0006096">
    <property type="term" value="P:glycolytic process"/>
    <property type="evidence" value="ECO:0007669"/>
    <property type="project" value="UniProtKB-KW"/>
</dbReference>
<evidence type="ECO:0000256" key="4">
    <source>
        <dbReference type="ARBA" id="ARBA00005524"/>
    </source>
</evidence>
<dbReference type="GO" id="GO:0004619">
    <property type="term" value="F:phosphoglycerate mutase activity"/>
    <property type="evidence" value="ECO:0007669"/>
    <property type="project" value="UniProtKB-EC"/>
</dbReference>